<proteinExistence type="predicted"/>
<dbReference type="EMBL" id="ASPP01012252">
    <property type="protein sequence ID" value="ETO20802.1"/>
    <property type="molecule type" value="Genomic_DNA"/>
</dbReference>
<dbReference type="AlphaFoldDB" id="X6N670"/>
<dbReference type="Proteomes" id="UP000023152">
    <property type="component" value="Unassembled WGS sequence"/>
</dbReference>
<feature type="compositionally biased region" description="Basic and acidic residues" evidence="1">
    <location>
        <begin position="90"/>
        <end position="99"/>
    </location>
</feature>
<reference evidence="2 3" key="1">
    <citation type="journal article" date="2013" name="Curr. Biol.">
        <title>The Genome of the Foraminiferan Reticulomyxa filosa.</title>
        <authorList>
            <person name="Glockner G."/>
            <person name="Hulsmann N."/>
            <person name="Schleicher M."/>
            <person name="Noegel A.A."/>
            <person name="Eichinger L."/>
            <person name="Gallinger C."/>
            <person name="Pawlowski J."/>
            <person name="Sierra R."/>
            <person name="Euteneuer U."/>
            <person name="Pillet L."/>
            <person name="Moustafa A."/>
            <person name="Platzer M."/>
            <person name="Groth M."/>
            <person name="Szafranski K."/>
            <person name="Schliwa M."/>
        </authorList>
    </citation>
    <scope>NUCLEOTIDE SEQUENCE [LARGE SCALE GENOMIC DNA]</scope>
</reference>
<evidence type="ECO:0000313" key="3">
    <source>
        <dbReference type="Proteomes" id="UP000023152"/>
    </source>
</evidence>
<evidence type="ECO:0000313" key="2">
    <source>
        <dbReference type="EMBL" id="ETO20802.1"/>
    </source>
</evidence>
<accession>X6N670</accession>
<organism evidence="2 3">
    <name type="scientific">Reticulomyxa filosa</name>
    <dbReference type="NCBI Taxonomy" id="46433"/>
    <lineage>
        <taxon>Eukaryota</taxon>
        <taxon>Sar</taxon>
        <taxon>Rhizaria</taxon>
        <taxon>Retaria</taxon>
        <taxon>Foraminifera</taxon>
        <taxon>Monothalamids</taxon>
        <taxon>Reticulomyxidae</taxon>
        <taxon>Reticulomyxa</taxon>
    </lineage>
</organism>
<protein>
    <submittedName>
        <fullName evidence="2">Uncharacterized protein</fullName>
    </submittedName>
</protein>
<feature type="region of interest" description="Disordered" evidence="1">
    <location>
        <begin position="90"/>
        <end position="113"/>
    </location>
</feature>
<evidence type="ECO:0000256" key="1">
    <source>
        <dbReference type="SAM" id="MobiDB-lite"/>
    </source>
</evidence>
<name>X6N670_RETFI</name>
<sequence>MGYSKKPYVDVNGDDDDDVNINEKKEVDVDMDDGIGYFLINNSLQDEKLLLHVVNSVLFIKAVKEIFGGVKMKRRQSIRRYHFISRNERVTNSDSKDGDGDGDEDGDETGNWNGNAHRINKRKYVEWNNALQLLCERYSGLKVLTAVPWGCHASLAREIQQLYDHVLCIRDYIQHVSRDLPILSGTHFCQYHVHTGFLFNANSHSKSKSDSKSQLSFSSSMSLEEKSIGAQSSHLDYWSDGVSIGPEFSTLCREGVHSMVNATKYIVYCQQIDFAEFFIEPLASNPQDNSQGVNLFDILLQKHAQAHICDLEKQLE</sequence>
<comment type="caution">
    <text evidence="2">The sequence shown here is derived from an EMBL/GenBank/DDBJ whole genome shotgun (WGS) entry which is preliminary data.</text>
</comment>
<feature type="non-terminal residue" evidence="2">
    <location>
        <position position="316"/>
    </location>
</feature>
<gene>
    <name evidence="2" type="ORF">RFI_16415</name>
</gene>
<keyword evidence="3" id="KW-1185">Reference proteome</keyword>